<feature type="compositionally biased region" description="Basic and acidic residues" evidence="14">
    <location>
        <begin position="1"/>
        <end position="10"/>
    </location>
</feature>
<dbReference type="InterPro" id="IPR002867">
    <property type="entry name" value="IBR_dom"/>
</dbReference>
<dbReference type="GO" id="GO:0005524">
    <property type="term" value="F:ATP binding"/>
    <property type="evidence" value="ECO:0007669"/>
    <property type="project" value="UniProtKB-KW"/>
</dbReference>
<dbReference type="CDD" id="cd18791">
    <property type="entry name" value="SF2_C_RHA"/>
    <property type="match status" value="1"/>
</dbReference>
<dbReference type="Pfam" id="PF00270">
    <property type="entry name" value="DEAD"/>
    <property type="match status" value="1"/>
</dbReference>
<evidence type="ECO:0000256" key="1">
    <source>
        <dbReference type="ARBA" id="ARBA00012552"/>
    </source>
</evidence>
<evidence type="ECO:0000256" key="13">
    <source>
        <dbReference type="PROSITE-ProRule" id="PRU00175"/>
    </source>
</evidence>
<protein>
    <recommendedName>
        <fullName evidence="1">RNA helicase</fullName>
        <ecNumber evidence="1">3.6.4.13</ecNumber>
    </recommendedName>
</protein>
<dbReference type="InterPro" id="IPR011545">
    <property type="entry name" value="DEAD/DEAH_box_helicase_dom"/>
</dbReference>
<evidence type="ECO:0000256" key="12">
    <source>
        <dbReference type="ARBA" id="ARBA00038040"/>
    </source>
</evidence>
<dbReference type="SMART" id="SM00847">
    <property type="entry name" value="HA2"/>
    <property type="match status" value="1"/>
</dbReference>
<evidence type="ECO:0000313" key="21">
    <source>
        <dbReference type="RefSeq" id="XP_013383427.1"/>
    </source>
</evidence>
<keyword evidence="8" id="KW-0378">Hydrolase</keyword>
<dbReference type="Gene3D" id="3.30.40.10">
    <property type="entry name" value="Zinc/RING finger domain, C3HC4 (zinc finger)"/>
    <property type="match status" value="1"/>
</dbReference>
<proteinExistence type="inferred from homology"/>
<dbReference type="Gene3D" id="1.20.120.1750">
    <property type="match status" value="1"/>
</dbReference>
<keyword evidence="19" id="KW-1185">Reference proteome</keyword>
<reference evidence="20 21" key="1">
    <citation type="submission" date="2025-04" db="UniProtKB">
        <authorList>
            <consortium name="RefSeq"/>
        </authorList>
    </citation>
    <scope>IDENTIFICATION</scope>
    <source>
        <tissue evidence="20 21">Gonads</tissue>
    </source>
</reference>
<dbReference type="STRING" id="7574.A0A1S3HD20"/>
<dbReference type="OrthoDB" id="10009520at2759"/>
<dbReference type="InterPro" id="IPR044066">
    <property type="entry name" value="TRIAD_supradom"/>
</dbReference>
<dbReference type="CDD" id="cd22585">
    <property type="entry name" value="Rcat_RBR_DEAH12-like"/>
    <property type="match status" value="1"/>
</dbReference>
<keyword evidence="3" id="KW-0479">Metal-binding</keyword>
<dbReference type="InterPro" id="IPR001650">
    <property type="entry name" value="Helicase_C-like"/>
</dbReference>
<dbReference type="SUPFAM" id="SSF52540">
    <property type="entry name" value="P-loop containing nucleoside triphosphate hydrolases"/>
    <property type="match status" value="1"/>
</dbReference>
<dbReference type="Gene3D" id="1.20.120.1080">
    <property type="match status" value="1"/>
</dbReference>
<gene>
    <name evidence="20 21" type="primary">LOC106153860</name>
</gene>
<evidence type="ECO:0000256" key="2">
    <source>
        <dbReference type="ARBA" id="ARBA00022679"/>
    </source>
</evidence>
<dbReference type="GO" id="GO:0003723">
    <property type="term" value="F:RNA binding"/>
    <property type="evidence" value="ECO:0007669"/>
    <property type="project" value="TreeGrafter"/>
</dbReference>
<evidence type="ECO:0000259" key="15">
    <source>
        <dbReference type="PROSITE" id="PS50089"/>
    </source>
</evidence>
<dbReference type="Pfam" id="PF07717">
    <property type="entry name" value="OB_NTP_bind"/>
    <property type="match status" value="1"/>
</dbReference>
<keyword evidence="11" id="KW-0067">ATP-binding</keyword>
<organism evidence="19 20">
    <name type="scientific">Lingula anatina</name>
    <name type="common">Brachiopod</name>
    <name type="synonym">Lingula unguis</name>
    <dbReference type="NCBI Taxonomy" id="7574"/>
    <lineage>
        <taxon>Eukaryota</taxon>
        <taxon>Metazoa</taxon>
        <taxon>Spiralia</taxon>
        <taxon>Lophotrochozoa</taxon>
        <taxon>Brachiopoda</taxon>
        <taxon>Linguliformea</taxon>
        <taxon>Lingulata</taxon>
        <taxon>Lingulida</taxon>
        <taxon>Linguloidea</taxon>
        <taxon>Lingulidae</taxon>
        <taxon>Lingula</taxon>
    </lineage>
</organism>
<dbReference type="Pfam" id="PF00271">
    <property type="entry name" value="Helicase_C"/>
    <property type="match status" value="1"/>
</dbReference>
<dbReference type="InterPro" id="IPR048333">
    <property type="entry name" value="HA2_WH"/>
</dbReference>
<evidence type="ECO:0000256" key="10">
    <source>
        <dbReference type="ARBA" id="ARBA00022833"/>
    </source>
</evidence>
<dbReference type="PROSITE" id="PS00690">
    <property type="entry name" value="DEAH_ATP_HELICASE"/>
    <property type="match status" value="1"/>
</dbReference>
<dbReference type="InterPro" id="IPR013083">
    <property type="entry name" value="Znf_RING/FYVE/PHD"/>
</dbReference>
<feature type="domain" description="RING-type" evidence="18">
    <location>
        <begin position="1527"/>
        <end position="1742"/>
    </location>
</feature>
<keyword evidence="7" id="KW-0833">Ubl conjugation pathway</keyword>
<dbReference type="GO" id="GO:0008270">
    <property type="term" value="F:zinc ion binding"/>
    <property type="evidence" value="ECO:0007669"/>
    <property type="project" value="UniProtKB-KW"/>
</dbReference>
<evidence type="ECO:0000256" key="11">
    <source>
        <dbReference type="ARBA" id="ARBA00022840"/>
    </source>
</evidence>
<evidence type="ECO:0000256" key="6">
    <source>
        <dbReference type="ARBA" id="ARBA00022771"/>
    </source>
</evidence>
<dbReference type="InterPro" id="IPR017907">
    <property type="entry name" value="Znf_RING_CS"/>
</dbReference>
<feature type="domain" description="Helicase ATP-binding" evidence="16">
    <location>
        <begin position="310"/>
        <end position="473"/>
    </location>
</feature>
<dbReference type="KEGG" id="lak:106153860"/>
<dbReference type="GO" id="GO:0034458">
    <property type="term" value="F:3'-5' RNA helicase activity"/>
    <property type="evidence" value="ECO:0007669"/>
    <property type="project" value="TreeGrafter"/>
</dbReference>
<dbReference type="Pfam" id="PF22191">
    <property type="entry name" value="IBR_1"/>
    <property type="match status" value="1"/>
</dbReference>
<keyword evidence="6 13" id="KW-0863">Zinc-finger</keyword>
<feature type="compositionally biased region" description="Polar residues" evidence="14">
    <location>
        <begin position="43"/>
        <end position="59"/>
    </location>
</feature>
<evidence type="ECO:0000313" key="19">
    <source>
        <dbReference type="Proteomes" id="UP000085678"/>
    </source>
</evidence>
<evidence type="ECO:0000313" key="20">
    <source>
        <dbReference type="RefSeq" id="XP_013383426.1"/>
    </source>
</evidence>
<dbReference type="SMART" id="SM00647">
    <property type="entry name" value="IBR"/>
    <property type="match status" value="2"/>
</dbReference>
<dbReference type="Pfam" id="PF01485">
    <property type="entry name" value="IBR"/>
    <property type="match status" value="1"/>
</dbReference>
<dbReference type="CDD" id="cd17917">
    <property type="entry name" value="DEXHc_RHA-like"/>
    <property type="match status" value="1"/>
</dbReference>
<keyword evidence="5" id="KW-0547">Nucleotide-binding</keyword>
<evidence type="ECO:0000259" key="16">
    <source>
        <dbReference type="PROSITE" id="PS51192"/>
    </source>
</evidence>
<dbReference type="Proteomes" id="UP000085678">
    <property type="component" value="Unplaced"/>
</dbReference>
<dbReference type="PROSITE" id="PS51194">
    <property type="entry name" value="HELICASE_CTER"/>
    <property type="match status" value="1"/>
</dbReference>
<dbReference type="InterPro" id="IPR007502">
    <property type="entry name" value="Helicase-assoc_dom"/>
</dbReference>
<dbReference type="PROSITE" id="PS51192">
    <property type="entry name" value="HELICASE_ATP_BIND_1"/>
    <property type="match status" value="1"/>
</dbReference>
<dbReference type="GeneID" id="106153860"/>
<dbReference type="InterPro" id="IPR002464">
    <property type="entry name" value="DNA/RNA_helicase_DEAH_CS"/>
</dbReference>
<dbReference type="PANTHER" id="PTHR18934">
    <property type="entry name" value="ATP-DEPENDENT RNA HELICASE"/>
    <property type="match status" value="1"/>
</dbReference>
<evidence type="ECO:0000259" key="18">
    <source>
        <dbReference type="PROSITE" id="PS51873"/>
    </source>
</evidence>
<dbReference type="GO" id="GO:0016740">
    <property type="term" value="F:transferase activity"/>
    <property type="evidence" value="ECO:0007669"/>
    <property type="project" value="UniProtKB-KW"/>
</dbReference>
<evidence type="ECO:0000259" key="17">
    <source>
        <dbReference type="PROSITE" id="PS51194"/>
    </source>
</evidence>
<evidence type="ECO:0000256" key="3">
    <source>
        <dbReference type="ARBA" id="ARBA00022723"/>
    </source>
</evidence>
<name>A0A1S3HD20_LINAN</name>
<dbReference type="PROSITE" id="PS51873">
    <property type="entry name" value="TRIAD"/>
    <property type="match status" value="1"/>
</dbReference>
<keyword evidence="2" id="KW-0808">Transferase</keyword>
<dbReference type="CDD" id="cd20335">
    <property type="entry name" value="BRcat_RBR"/>
    <property type="match status" value="1"/>
</dbReference>
<dbReference type="SMART" id="SM00487">
    <property type="entry name" value="DEXDc"/>
    <property type="match status" value="1"/>
</dbReference>
<accession>A0A1S3HD20</accession>
<comment type="similarity">
    <text evidence="12">Belongs to the DEAD box helicase family. DEAH subfamily. PRP16 sub-subfamily.</text>
</comment>
<dbReference type="CDD" id="cd00590">
    <property type="entry name" value="RRM_SF"/>
    <property type="match status" value="1"/>
</dbReference>
<dbReference type="EC" id="3.6.4.13" evidence="1"/>
<keyword evidence="4" id="KW-0677">Repeat</keyword>
<dbReference type="InterPro" id="IPR056245">
    <property type="entry name" value="KH_DEAH11/12"/>
</dbReference>
<dbReference type="InterPro" id="IPR027417">
    <property type="entry name" value="P-loop_NTPase"/>
</dbReference>
<dbReference type="Gene3D" id="3.40.50.300">
    <property type="entry name" value="P-loop containing nucleotide triphosphate hydrolases"/>
    <property type="match status" value="2"/>
</dbReference>
<evidence type="ECO:0000256" key="4">
    <source>
        <dbReference type="ARBA" id="ARBA00022737"/>
    </source>
</evidence>
<dbReference type="PROSITE" id="PS50089">
    <property type="entry name" value="ZF_RING_2"/>
    <property type="match status" value="1"/>
</dbReference>
<keyword evidence="9" id="KW-0347">Helicase</keyword>
<keyword evidence="10" id="KW-0862">Zinc</keyword>
<dbReference type="InterPro" id="IPR014001">
    <property type="entry name" value="Helicase_ATP-bd"/>
</dbReference>
<dbReference type="SMART" id="SM00490">
    <property type="entry name" value="HELICc"/>
    <property type="match status" value="1"/>
</dbReference>
<evidence type="ECO:0000256" key="8">
    <source>
        <dbReference type="ARBA" id="ARBA00022801"/>
    </source>
</evidence>
<feature type="domain" description="Helicase C-terminal" evidence="17">
    <location>
        <begin position="498"/>
        <end position="669"/>
    </location>
</feature>
<dbReference type="PROSITE" id="PS00518">
    <property type="entry name" value="ZF_RING_1"/>
    <property type="match status" value="1"/>
</dbReference>
<sequence length="1742" mass="195488">MSSDRSDFKSVKSPNTDQVPSLAGTYGGKKTLDKGKRLLKPSYRQNDPQQLVPPSTSNVVYPPRTRKKNKKHEDNSKTTLQTDARISPKARKPIPAEVLVKLKEKILLNDEERVKPYFQHIMSQTIDFEAKLVSEMASDSSTQVLLVFPSKNLAKRALSSLQKLIHVKDSTIESVKFKQCNEDTDETKALLQKQEIEVQEKGDKLLDEHSKKISEVANLLKKTHVQRHVPLAEYERITSEKAALQDKLSELNNQKKEFADFLKMTKNHFREIQPSKHFHEDIFEIRKAFGRECHKLTSALPMYARRGDILNTVMNNQVSVILGETGSGKSTQLVQYLHQVGLGKKGIIACTQPRKVAAISLARHVSSEMGCAVGGEVGFQVGMQKKRGPNTSIIYMTDHVLLNECLKDNLLNCYSVIIIDEAHERSIHTDLLIGMVKSCLKQRPELKVIITSATIDPDVFVSYFGGCPVLQVSGRTFPVEVVWKDTPRQPNSDHVRETVVKAIAVHQTEPEGDILAFLTSPTETEKASVILEAQLPFPDEVICLQLHGRLQSDEQNKVFEQTPVGKRKIVFATNSAETSITIPGIKYVIDSGLVKEVRYDPKKNRSSLDVVTVNQSSAEQRKGRAGRISSGKCFRLYTKEEYESSERISTPEILRVHVSGALLKLLEIGIPNPLEFDYVQPPPLEALEYGMRSLRELGAVDDQGITEVGKQMAKLPLEPHLSRLVLLGIEEGIGFEALVLAAVTSTSSNIFFRKGTEDEKEMADKLKTTFCHQGGDSVTFVNVYREWNKIPDKQKSRWCVGNFINARAMRCSRDAVQEMIKIVKSEIGLKVPYAFHSEEEMVQKLPPILFKTYGARHLCLYLGHSKAGYLVARLGQAVQIHPSSALKYLGSSPKWLVYQSLLSTSQDFAMNLTPVEEGLVVEATESGLLNIDLEQLEAQTLSAVSLFFGRELMLKLIGPKFSTLCGLQKKISAEIGGGMVIIDPIRVTGEVKVYCQTSGHDTAVEMIARHLECEKEKLREETCELPLHHSPGSVHAILGCGGQTRWILMPEQYTTVVIVTKGEEKPSTHDIIEKFSMFGKIVSHFEFKKNNSANVKWGKITFRNPESASQAVNKTSGLSISARPGTSVGIDSKMQEYKMRLQWCRRPTRGFGFVNFKDIDDYILASSSTQVLRVGTSYAKLRPGKGKPNEIFISNLDKNVDETQLLSALKDAFPAAVIIDRVSIPREKPFSTTQEQMNAFRHQLSIQIEALVDKRHFQLDLLKPKDKDYFFIGYLTFKSSTDGQAVHNALRRNLLIGERPVSMEALLFTSILVQKEVYQIFKDDIKEATADLIKGSEKLNIKESERRDGNFTIDIRADNVADLREAKMVIHEITQGDILDCSISELMRRNLLSFTSKDILKRIMSSSGTYILADRRMSSLAIYGSERARTVAKIEINKYLDDMVSQKVCDIPLSSSDRPPGVMKALMQTYGLDLQRLTQETGATHLKLDLRHHTLCFQGTDDAFNKLEQAVQACIDGLPNKPTVKENSIDCVVCFCPIDDSVFRIECCGHPYCQECITNQIRVAIEEKNFPITCAQEGCEELIEWRTLNKLTTEPMKRALVASSTMAFVSKAPEAYTYCGTPDCPMVYQITENGKPFTCCNCQVTTCTTCKIEYHQGLSCAMYQGMKRDKNISLKVWLEKDPQNRRKCPQCKAPIEKNGGCNHMTCLSCKKHICWQCNAIFDSGTVCYDHLTRCGGIFPNNM</sequence>
<feature type="region of interest" description="Disordered" evidence="14">
    <location>
        <begin position="1"/>
        <end position="89"/>
    </location>
</feature>
<dbReference type="InterPro" id="IPR035979">
    <property type="entry name" value="RBD_domain_sf"/>
</dbReference>
<dbReference type="SUPFAM" id="SSF57850">
    <property type="entry name" value="RING/U-box"/>
    <property type="match status" value="3"/>
</dbReference>
<evidence type="ECO:0000256" key="5">
    <source>
        <dbReference type="ARBA" id="ARBA00022741"/>
    </source>
</evidence>
<dbReference type="InterPro" id="IPR001841">
    <property type="entry name" value="Znf_RING"/>
</dbReference>
<dbReference type="RefSeq" id="XP_013383427.1">
    <property type="nucleotide sequence ID" value="XM_013527973.1"/>
</dbReference>
<dbReference type="InterPro" id="IPR012677">
    <property type="entry name" value="Nucleotide-bd_a/b_plait_sf"/>
</dbReference>
<dbReference type="Pfam" id="PF24471">
    <property type="entry name" value="KH_DEAH11"/>
    <property type="match status" value="1"/>
</dbReference>
<dbReference type="SUPFAM" id="SSF54928">
    <property type="entry name" value="RNA-binding domain, RBD"/>
    <property type="match status" value="1"/>
</dbReference>
<dbReference type="GO" id="GO:0016787">
    <property type="term" value="F:hydrolase activity"/>
    <property type="evidence" value="ECO:0007669"/>
    <property type="project" value="UniProtKB-KW"/>
</dbReference>
<dbReference type="Gene3D" id="3.30.70.330">
    <property type="match status" value="1"/>
</dbReference>
<evidence type="ECO:0000256" key="14">
    <source>
        <dbReference type="SAM" id="MobiDB-lite"/>
    </source>
</evidence>
<dbReference type="Pfam" id="PF04408">
    <property type="entry name" value="WHD_HA2"/>
    <property type="match status" value="1"/>
</dbReference>
<dbReference type="PANTHER" id="PTHR18934:SF91">
    <property type="entry name" value="PRE-MRNA-SPLICING FACTOR ATP-DEPENDENT RNA HELICASE PRP16"/>
    <property type="match status" value="1"/>
</dbReference>
<evidence type="ECO:0000256" key="9">
    <source>
        <dbReference type="ARBA" id="ARBA00022806"/>
    </source>
</evidence>
<feature type="domain" description="RING-type" evidence="15">
    <location>
        <begin position="1531"/>
        <end position="1574"/>
    </location>
</feature>
<dbReference type="InterPro" id="IPR011709">
    <property type="entry name" value="DEAD-box_helicase_OB_fold"/>
</dbReference>
<evidence type="ECO:0000256" key="7">
    <source>
        <dbReference type="ARBA" id="ARBA00022786"/>
    </source>
</evidence>
<dbReference type="RefSeq" id="XP_013383426.1">
    <property type="nucleotide sequence ID" value="XM_013527972.1"/>
</dbReference>